<dbReference type="SUPFAM" id="SSF51695">
    <property type="entry name" value="PLC-like phosphodiesterases"/>
    <property type="match status" value="1"/>
</dbReference>
<organism evidence="2 3">
    <name type="scientific">Tessaracoccus defluvii</name>
    <dbReference type="NCBI Taxonomy" id="1285901"/>
    <lineage>
        <taxon>Bacteria</taxon>
        <taxon>Bacillati</taxon>
        <taxon>Actinomycetota</taxon>
        <taxon>Actinomycetes</taxon>
        <taxon>Propionibacteriales</taxon>
        <taxon>Propionibacteriaceae</taxon>
        <taxon>Tessaracoccus</taxon>
    </lineage>
</organism>
<dbReference type="RefSeq" id="WP_187720223.1">
    <property type="nucleotide sequence ID" value="NZ_BAABBL010000007.1"/>
</dbReference>
<dbReference type="InterPro" id="IPR030395">
    <property type="entry name" value="GP_PDE_dom"/>
</dbReference>
<gene>
    <name evidence="2" type="ORF">H9L22_12540</name>
</gene>
<dbReference type="PANTHER" id="PTHR46211">
    <property type="entry name" value="GLYCEROPHOSPHORYL DIESTER PHOSPHODIESTERASE"/>
    <property type="match status" value="1"/>
</dbReference>
<reference evidence="2 3" key="1">
    <citation type="submission" date="2020-08" db="EMBL/GenBank/DDBJ databases">
        <title>Genome sequence of Tessaracoccus defluvii JCM 17540T.</title>
        <authorList>
            <person name="Hyun D.-W."/>
            <person name="Bae J.-W."/>
        </authorList>
    </citation>
    <scope>NUCLEOTIDE SEQUENCE [LARGE SCALE GENOMIC DNA]</scope>
    <source>
        <strain evidence="2 3">JCM 17540</strain>
    </source>
</reference>
<feature type="domain" description="GP-PDE" evidence="1">
    <location>
        <begin position="2"/>
        <end position="238"/>
    </location>
</feature>
<evidence type="ECO:0000313" key="2">
    <source>
        <dbReference type="EMBL" id="QNP55087.1"/>
    </source>
</evidence>
<dbReference type="Gene3D" id="3.20.20.190">
    <property type="entry name" value="Phosphatidylinositol (PI) phosphodiesterase"/>
    <property type="match status" value="1"/>
</dbReference>
<proteinExistence type="predicted"/>
<dbReference type="EMBL" id="CP060789">
    <property type="protein sequence ID" value="QNP55087.1"/>
    <property type="molecule type" value="Genomic_DNA"/>
</dbReference>
<dbReference type="InterPro" id="IPR017946">
    <property type="entry name" value="PLC-like_Pdiesterase_TIM-brl"/>
</dbReference>
<dbReference type="Pfam" id="PF03009">
    <property type="entry name" value="GDPD"/>
    <property type="match status" value="1"/>
</dbReference>
<evidence type="ECO:0000313" key="3">
    <source>
        <dbReference type="Proteomes" id="UP000516117"/>
    </source>
</evidence>
<evidence type="ECO:0000259" key="1">
    <source>
        <dbReference type="PROSITE" id="PS51704"/>
    </source>
</evidence>
<dbReference type="Proteomes" id="UP000516117">
    <property type="component" value="Chromosome"/>
</dbReference>
<sequence>MTEIWAHRGACAYAPENTMPAFELALKYGADGIELDVQRTADGQIVVIHDETINRTSNGFGKVVDHTLEELRACDFNNGFAGRRNVKVPTLREVLELCQPTSVTVNVELKNTIELYPGMEDDVLRIVQDARMTDRVIYSSFNHFSLANLRGRVAPEHIGLLLSDGIYDPWRYASWFGAGAVHPHQQALLQPHYVWLCHEAGVKVNAWTVNKDDAARRLAELGVDALITDFPDRIAEAVRAPRY</sequence>
<dbReference type="CDD" id="cd08563">
    <property type="entry name" value="GDPD_TtGDE_like"/>
    <property type="match status" value="1"/>
</dbReference>
<dbReference type="KEGG" id="tdf:H9L22_12540"/>
<dbReference type="GO" id="GO:0008081">
    <property type="term" value="F:phosphoric diester hydrolase activity"/>
    <property type="evidence" value="ECO:0007669"/>
    <property type="project" value="InterPro"/>
</dbReference>
<dbReference type="AlphaFoldDB" id="A0A7H0H3H1"/>
<protein>
    <submittedName>
        <fullName evidence="2">Glycerophosphodiester phosphodiesterase</fullName>
    </submittedName>
</protein>
<name>A0A7H0H3H1_9ACTN</name>
<dbReference type="PROSITE" id="PS51704">
    <property type="entry name" value="GP_PDE"/>
    <property type="match status" value="1"/>
</dbReference>
<dbReference type="PANTHER" id="PTHR46211:SF1">
    <property type="entry name" value="GLYCEROPHOSPHODIESTER PHOSPHODIESTERASE, CYTOPLASMIC"/>
    <property type="match status" value="1"/>
</dbReference>
<accession>A0A7H0H3H1</accession>
<dbReference type="GO" id="GO:0006629">
    <property type="term" value="P:lipid metabolic process"/>
    <property type="evidence" value="ECO:0007669"/>
    <property type="project" value="InterPro"/>
</dbReference>
<keyword evidence="3" id="KW-1185">Reference proteome</keyword>